<gene>
    <name evidence="1" type="ORF">FHU41_001833</name>
</gene>
<protein>
    <recommendedName>
        <fullName evidence="3">DUF600 family protein</fullName>
    </recommendedName>
</protein>
<name>A0A7Y9S6R0_9MICC</name>
<dbReference type="InterPro" id="IPR036170">
    <property type="entry name" value="YezG-like_sf"/>
</dbReference>
<evidence type="ECO:0000313" key="2">
    <source>
        <dbReference type="Proteomes" id="UP000521748"/>
    </source>
</evidence>
<evidence type="ECO:0008006" key="3">
    <source>
        <dbReference type="Google" id="ProtNLM"/>
    </source>
</evidence>
<proteinExistence type="predicted"/>
<dbReference type="AlphaFoldDB" id="A0A7Y9S6R0"/>
<sequence length="148" mass="17088">MNENIMKLQTDLGNFLVSALATSDWSKIIVFYAEVGNISQSQCDYIDSAGETQHASMPVGALDILEEMKSAFSQEGRGTWLSAEVTVDRSTTEIKLKFNYDDKPNWHIEPQPENYLLDLQRYPRTEVGIPEWYPKFEDYPNWQDELSR</sequence>
<accession>A0A7Y9S6R0</accession>
<dbReference type="EMBL" id="JACBYQ010000002">
    <property type="protein sequence ID" value="NYE95583.1"/>
    <property type="molecule type" value="Genomic_DNA"/>
</dbReference>
<keyword evidence="2" id="KW-1185">Reference proteome</keyword>
<dbReference type="RefSeq" id="WP_179389349.1">
    <property type="nucleotide sequence ID" value="NZ_JACBYQ010000002.1"/>
</dbReference>
<organism evidence="1 2">
    <name type="scientific">Psychromicrobium silvestre</name>
    <dbReference type="NCBI Taxonomy" id="1645614"/>
    <lineage>
        <taxon>Bacteria</taxon>
        <taxon>Bacillati</taxon>
        <taxon>Actinomycetota</taxon>
        <taxon>Actinomycetes</taxon>
        <taxon>Micrococcales</taxon>
        <taxon>Micrococcaceae</taxon>
        <taxon>Psychromicrobium</taxon>
    </lineage>
</organism>
<comment type="caution">
    <text evidence="1">The sequence shown here is derived from an EMBL/GenBank/DDBJ whole genome shotgun (WGS) entry which is preliminary data.</text>
</comment>
<evidence type="ECO:0000313" key="1">
    <source>
        <dbReference type="EMBL" id="NYE95583.1"/>
    </source>
</evidence>
<dbReference type="SUPFAM" id="SSF160424">
    <property type="entry name" value="BH3703-like"/>
    <property type="match status" value="1"/>
</dbReference>
<reference evidence="1 2" key="1">
    <citation type="submission" date="2020-07" db="EMBL/GenBank/DDBJ databases">
        <title>Sequencing the genomes of 1000 actinobacteria strains.</title>
        <authorList>
            <person name="Klenk H.-P."/>
        </authorList>
    </citation>
    <scope>NUCLEOTIDE SEQUENCE [LARGE SCALE GENOMIC DNA]</scope>
    <source>
        <strain evidence="1 2">DSM 102047</strain>
    </source>
</reference>
<dbReference type="Proteomes" id="UP000521748">
    <property type="component" value="Unassembled WGS sequence"/>
</dbReference>